<evidence type="ECO:0000313" key="8">
    <source>
        <dbReference type="EMBL" id="AEG31033.1"/>
    </source>
</evidence>
<protein>
    <recommendedName>
        <fullName evidence="6">Glutaredoxin</fullName>
    </recommendedName>
</protein>
<sequence>MTGLVVVYANNTCPYCSKARKLLDQKGVAYTWHNIDQIPNGWQKVKEVSGRHTIPQIFIGDHHVGGCDELYAADKSGQLDKILAKVN</sequence>
<dbReference type="KEGG" id="tcy:Thicy_0257"/>
<dbReference type="GO" id="GO:0005737">
    <property type="term" value="C:cytoplasm"/>
    <property type="evidence" value="ECO:0007669"/>
    <property type="project" value="TreeGrafter"/>
</dbReference>
<dbReference type="OrthoDB" id="9814618at2"/>
<dbReference type="RefSeq" id="WP_013834816.1">
    <property type="nucleotide sequence ID" value="NC_015581.1"/>
</dbReference>
<reference evidence="8 9" key="1">
    <citation type="submission" date="2011-05" db="EMBL/GenBank/DDBJ databases">
        <title>Complete sequence of Thioalkalimicrobium cyclicum ALM1.</title>
        <authorList>
            <consortium name="US DOE Joint Genome Institute"/>
            <person name="Lucas S."/>
            <person name="Han J."/>
            <person name="Lapidus A."/>
            <person name="Cheng J.-F."/>
            <person name="Goodwin L."/>
            <person name="Pitluck S."/>
            <person name="Peters L."/>
            <person name="Mikhailova N."/>
            <person name="Davenport K."/>
            <person name="Han C."/>
            <person name="Tapia R."/>
            <person name="Land M."/>
            <person name="Hauser L."/>
            <person name="Kyrpides N."/>
            <person name="Ivanova N."/>
            <person name="Pagani I."/>
            <person name="Kappler U."/>
            <person name="Woyke T."/>
        </authorList>
    </citation>
    <scope>NUCLEOTIDE SEQUENCE [LARGE SCALE GENOMIC DNA]</scope>
    <source>
        <strain evidence="9">DSM 14477 / JCM 11371 / ALM1</strain>
    </source>
</reference>
<dbReference type="InterPro" id="IPR011900">
    <property type="entry name" value="GRX_bact"/>
</dbReference>
<dbReference type="PROSITE" id="PS51354">
    <property type="entry name" value="GLUTAREDOXIN_2"/>
    <property type="match status" value="1"/>
</dbReference>
<evidence type="ECO:0000256" key="3">
    <source>
        <dbReference type="ARBA" id="ARBA00022982"/>
    </source>
</evidence>
<proteinExistence type="inferred from homology"/>
<evidence type="ECO:0000256" key="6">
    <source>
        <dbReference type="RuleBase" id="RU364065"/>
    </source>
</evidence>
<evidence type="ECO:0000256" key="1">
    <source>
        <dbReference type="ARBA" id="ARBA00007787"/>
    </source>
</evidence>
<evidence type="ECO:0000256" key="5">
    <source>
        <dbReference type="ARBA" id="ARBA00023284"/>
    </source>
</evidence>
<comment type="similarity">
    <text evidence="1 6">Belongs to the glutaredoxin family.</text>
</comment>
<evidence type="ECO:0000259" key="7">
    <source>
        <dbReference type="Pfam" id="PF00462"/>
    </source>
</evidence>
<dbReference type="GO" id="GO:0034599">
    <property type="term" value="P:cellular response to oxidative stress"/>
    <property type="evidence" value="ECO:0007669"/>
    <property type="project" value="TreeGrafter"/>
</dbReference>
<dbReference type="InterPro" id="IPR036249">
    <property type="entry name" value="Thioredoxin-like_sf"/>
</dbReference>
<dbReference type="NCBIfam" id="TIGR02181">
    <property type="entry name" value="GRX_bact"/>
    <property type="match status" value="1"/>
</dbReference>
<dbReference type="PROSITE" id="PS00195">
    <property type="entry name" value="GLUTAREDOXIN_1"/>
    <property type="match status" value="1"/>
</dbReference>
<dbReference type="SUPFAM" id="SSF52833">
    <property type="entry name" value="Thioredoxin-like"/>
    <property type="match status" value="1"/>
</dbReference>
<dbReference type="GO" id="GO:0045454">
    <property type="term" value="P:cell redox homeostasis"/>
    <property type="evidence" value="ECO:0007669"/>
    <property type="project" value="InterPro"/>
</dbReference>
<name>F6D9Z6_THICA</name>
<feature type="domain" description="Glutaredoxin" evidence="7">
    <location>
        <begin position="5"/>
        <end position="64"/>
    </location>
</feature>
<organism evidence="8 9">
    <name type="scientific">Thiomicrospira cyclica (strain DSM 14477 / JCM 11371 / ALM1)</name>
    <name type="common">Thioalkalimicrobium cyclicum</name>
    <dbReference type="NCBI Taxonomy" id="717773"/>
    <lineage>
        <taxon>Bacteria</taxon>
        <taxon>Pseudomonadati</taxon>
        <taxon>Pseudomonadota</taxon>
        <taxon>Gammaproteobacteria</taxon>
        <taxon>Thiotrichales</taxon>
        <taxon>Piscirickettsiaceae</taxon>
        <taxon>Thiomicrospira</taxon>
    </lineage>
</organism>
<dbReference type="PRINTS" id="PR00160">
    <property type="entry name" value="GLUTAREDOXIN"/>
</dbReference>
<dbReference type="AlphaFoldDB" id="F6D9Z6"/>
<gene>
    <name evidence="8" type="ordered locus">Thicy_0257</name>
</gene>
<dbReference type="STRING" id="717773.Thicy_0257"/>
<dbReference type="Proteomes" id="UP000009232">
    <property type="component" value="Chromosome"/>
</dbReference>
<dbReference type="Gene3D" id="3.40.30.10">
    <property type="entry name" value="Glutaredoxin"/>
    <property type="match status" value="1"/>
</dbReference>
<dbReference type="HOGENOM" id="CLU_026126_7_3_6"/>
<evidence type="ECO:0000256" key="4">
    <source>
        <dbReference type="ARBA" id="ARBA00023157"/>
    </source>
</evidence>
<comment type="function">
    <text evidence="6">Has a glutathione-disulfide oxidoreductase activity in the presence of NADPH and glutathione reductase. Reduces low molecular weight disulfides and proteins.</text>
</comment>
<dbReference type="GO" id="GO:0015038">
    <property type="term" value="F:glutathione disulfide oxidoreductase activity"/>
    <property type="evidence" value="ECO:0007669"/>
    <property type="project" value="UniProtKB-UniRule"/>
</dbReference>
<keyword evidence="3 6" id="KW-0249">Electron transport</keyword>
<dbReference type="PANTHER" id="PTHR45694:SF18">
    <property type="entry name" value="GLUTAREDOXIN-1-RELATED"/>
    <property type="match status" value="1"/>
</dbReference>
<dbReference type="EMBL" id="CP002776">
    <property type="protein sequence ID" value="AEG31033.1"/>
    <property type="molecule type" value="Genomic_DNA"/>
</dbReference>
<keyword evidence="5 6" id="KW-0676">Redox-active center</keyword>
<dbReference type="Pfam" id="PF00462">
    <property type="entry name" value="Glutaredoxin"/>
    <property type="match status" value="1"/>
</dbReference>
<dbReference type="InterPro" id="IPR002109">
    <property type="entry name" value="Glutaredoxin"/>
</dbReference>
<keyword evidence="4" id="KW-1015">Disulfide bond</keyword>
<keyword evidence="9" id="KW-1185">Reference proteome</keyword>
<keyword evidence="6" id="KW-0963">Cytoplasm</keyword>
<dbReference type="PANTHER" id="PTHR45694">
    <property type="entry name" value="GLUTAREDOXIN 2"/>
    <property type="match status" value="1"/>
</dbReference>
<accession>F6D9Z6</accession>
<keyword evidence="2 6" id="KW-0813">Transport</keyword>
<dbReference type="eggNOG" id="COG0695">
    <property type="taxonomic scope" value="Bacteria"/>
</dbReference>
<evidence type="ECO:0000313" key="9">
    <source>
        <dbReference type="Proteomes" id="UP000009232"/>
    </source>
</evidence>
<evidence type="ECO:0000256" key="2">
    <source>
        <dbReference type="ARBA" id="ARBA00022448"/>
    </source>
</evidence>
<dbReference type="InterPro" id="IPR011767">
    <property type="entry name" value="GLR_AS"/>
</dbReference>
<dbReference type="InterPro" id="IPR014025">
    <property type="entry name" value="Glutaredoxin_subgr"/>
</dbReference>